<feature type="non-terminal residue" evidence="1">
    <location>
        <position position="277"/>
    </location>
</feature>
<evidence type="ECO:0000313" key="1">
    <source>
        <dbReference type="EMBL" id="SVD57338.1"/>
    </source>
</evidence>
<reference evidence="1" key="1">
    <citation type="submission" date="2018-05" db="EMBL/GenBank/DDBJ databases">
        <authorList>
            <person name="Lanie J.A."/>
            <person name="Ng W.-L."/>
            <person name="Kazmierczak K.M."/>
            <person name="Andrzejewski T.M."/>
            <person name="Davidsen T.M."/>
            <person name="Wayne K.J."/>
            <person name="Tettelin H."/>
            <person name="Glass J.I."/>
            <person name="Rusch D."/>
            <person name="Podicherti R."/>
            <person name="Tsui H.-C.T."/>
            <person name="Winkler M.E."/>
        </authorList>
    </citation>
    <scope>NUCLEOTIDE SEQUENCE</scope>
</reference>
<dbReference type="EMBL" id="UINC01159319">
    <property type="protein sequence ID" value="SVD57338.1"/>
    <property type="molecule type" value="Genomic_DNA"/>
</dbReference>
<accession>A0A382WGV4</accession>
<dbReference type="AlphaFoldDB" id="A0A382WGV4"/>
<dbReference type="PANTHER" id="PTHR37947:SF1">
    <property type="entry name" value="BLL2462 PROTEIN"/>
    <property type="match status" value="1"/>
</dbReference>
<proteinExistence type="predicted"/>
<dbReference type="InterPro" id="IPR013783">
    <property type="entry name" value="Ig-like_fold"/>
</dbReference>
<protein>
    <recommendedName>
        <fullName evidence="2">VWFA domain-containing protein</fullName>
    </recommendedName>
</protein>
<organism evidence="1">
    <name type="scientific">marine metagenome</name>
    <dbReference type="NCBI Taxonomy" id="408172"/>
    <lineage>
        <taxon>unclassified sequences</taxon>
        <taxon>metagenomes</taxon>
        <taxon>ecological metagenomes</taxon>
    </lineage>
</organism>
<sequence>SVGSFISGIDEIIEKINKKPIPVKIYGFGTDLDTSWVYGDKKIQDGSTNIGQVIEHMKSNQNNGLAGSLLITDGQVNLGSEIPTQDLKGTKPIHVVGVGDNSPLVDVSIHSIDAPPVIIKGENAELDVTVSSHGALNQRLNVTLYSGKKLLGSKVVPVSGEGSMERVRFMINPNQTGEMQYRVQVNALPDEINIQNNKQIVPIQVLKNEYKIAIFTGAPNFNTQVIKNIITQNPEFRMDHFVLRSNGYSTPLKTFWDTKYDLILFDNHPVGMNAQEW</sequence>
<dbReference type="PANTHER" id="PTHR37947">
    <property type="entry name" value="BLL2462 PROTEIN"/>
    <property type="match status" value="1"/>
</dbReference>
<evidence type="ECO:0008006" key="2">
    <source>
        <dbReference type="Google" id="ProtNLM"/>
    </source>
</evidence>
<feature type="non-terminal residue" evidence="1">
    <location>
        <position position="1"/>
    </location>
</feature>
<dbReference type="Gene3D" id="2.60.40.10">
    <property type="entry name" value="Immunoglobulins"/>
    <property type="match status" value="1"/>
</dbReference>
<gene>
    <name evidence="1" type="ORF">METZ01_LOCUS410192</name>
</gene>
<name>A0A382WGV4_9ZZZZ</name>